<keyword evidence="4" id="KW-0378">Hydrolase</keyword>
<dbReference type="InterPro" id="IPR006680">
    <property type="entry name" value="Amidohydro-rel"/>
</dbReference>
<dbReference type="Pfam" id="PF04909">
    <property type="entry name" value="Amidohydro_2"/>
    <property type="match status" value="1"/>
</dbReference>
<dbReference type="SUPFAM" id="SSF51556">
    <property type="entry name" value="Metallo-dependent hydrolases"/>
    <property type="match status" value="1"/>
</dbReference>
<dbReference type="InterPro" id="IPR032466">
    <property type="entry name" value="Metal_Hydrolase"/>
</dbReference>
<feature type="region of interest" description="Disordered" evidence="2">
    <location>
        <begin position="1"/>
        <end position="24"/>
    </location>
</feature>
<evidence type="ECO:0000259" key="3">
    <source>
        <dbReference type="Pfam" id="PF04909"/>
    </source>
</evidence>
<protein>
    <submittedName>
        <fullName evidence="4">Amidohydrolase</fullName>
    </submittedName>
</protein>
<name>A0A831TA30_9BACT</name>
<sequence length="296" mass="33637">MLIDVHTHTPRHREQPQEESSSSFSAIWRPGQRIPTDFTWADYLEALEPVDRAIVFNIAADPRGGRIDGSGIEQLMYEARQVNDDTAAFVRAYPNKLIGFLSVHPHDPGVLEEIERATQDLGLRGIKLGPNYQNFDPLGPEAFRVYRRAEELGLPILLHQGTSPVQFADLDYAHPRHIDRVAMAFPSLKIILAHMGHPWQADCCMVIRKHPNVYADISAQFYRSWSYYNALRLATEWGVLDKLLFGSDYPFATPRETLDALYRVNDVIEGTKLPPVPIRELERIAQRDSLALLGLE</sequence>
<evidence type="ECO:0000313" key="4">
    <source>
        <dbReference type="EMBL" id="HEG90077.1"/>
    </source>
</evidence>
<comment type="caution">
    <text evidence="4">The sequence shown here is derived from an EMBL/GenBank/DDBJ whole genome shotgun (WGS) entry which is preliminary data.</text>
</comment>
<organism evidence="4">
    <name type="scientific">Thermorudis peleae</name>
    <dbReference type="NCBI Taxonomy" id="1382356"/>
    <lineage>
        <taxon>Bacteria</taxon>
        <taxon>Pseudomonadati</taxon>
        <taxon>Thermomicrobiota</taxon>
        <taxon>Thermomicrobia</taxon>
        <taxon>Thermomicrobia incertae sedis</taxon>
        <taxon>Thermorudis</taxon>
    </lineage>
</organism>
<dbReference type="GO" id="GO:0016831">
    <property type="term" value="F:carboxy-lyase activity"/>
    <property type="evidence" value="ECO:0007669"/>
    <property type="project" value="InterPro"/>
</dbReference>
<dbReference type="GO" id="GO:0016787">
    <property type="term" value="F:hydrolase activity"/>
    <property type="evidence" value="ECO:0007669"/>
    <property type="project" value="UniProtKB-KW"/>
</dbReference>
<dbReference type="EMBL" id="DSIY01000029">
    <property type="protein sequence ID" value="HEG90077.1"/>
    <property type="molecule type" value="Genomic_DNA"/>
</dbReference>
<keyword evidence="1" id="KW-0456">Lyase</keyword>
<feature type="domain" description="Amidohydrolase-related" evidence="3">
    <location>
        <begin position="3"/>
        <end position="268"/>
    </location>
</feature>
<proteinExistence type="predicted"/>
<evidence type="ECO:0000256" key="2">
    <source>
        <dbReference type="SAM" id="MobiDB-lite"/>
    </source>
</evidence>
<dbReference type="Gene3D" id="3.20.20.140">
    <property type="entry name" value="Metal-dependent hydrolases"/>
    <property type="match status" value="1"/>
</dbReference>
<dbReference type="CDD" id="cd01292">
    <property type="entry name" value="metallo-dependent_hydrolases"/>
    <property type="match status" value="1"/>
</dbReference>
<evidence type="ECO:0000256" key="1">
    <source>
        <dbReference type="ARBA" id="ARBA00023239"/>
    </source>
</evidence>
<dbReference type="AlphaFoldDB" id="A0A831TA30"/>
<dbReference type="PANTHER" id="PTHR21240">
    <property type="entry name" value="2-AMINO-3-CARBOXYLMUCONATE-6-SEMIALDEHYDE DECARBOXYLASE"/>
    <property type="match status" value="1"/>
</dbReference>
<reference evidence="4" key="1">
    <citation type="journal article" date="2020" name="mSystems">
        <title>Genome- and Community-Level Interaction Insights into Carbon Utilization and Element Cycling Functions of Hydrothermarchaeota in Hydrothermal Sediment.</title>
        <authorList>
            <person name="Zhou Z."/>
            <person name="Liu Y."/>
            <person name="Xu W."/>
            <person name="Pan J."/>
            <person name="Luo Z.H."/>
            <person name="Li M."/>
        </authorList>
    </citation>
    <scope>NUCLEOTIDE SEQUENCE [LARGE SCALE GENOMIC DNA]</scope>
    <source>
        <strain evidence="4">SpSt-210</strain>
    </source>
</reference>
<dbReference type="InterPro" id="IPR032465">
    <property type="entry name" value="ACMSD"/>
</dbReference>
<gene>
    <name evidence="4" type="ORF">ENP34_01320</name>
</gene>
<accession>A0A831TA30</accession>